<evidence type="ECO:0000313" key="10">
    <source>
        <dbReference type="EMBL" id="MTD01522.1"/>
    </source>
</evidence>
<dbReference type="GO" id="GO:0016301">
    <property type="term" value="F:kinase activity"/>
    <property type="evidence" value="ECO:0007669"/>
    <property type="project" value="UniProtKB-KW"/>
</dbReference>
<dbReference type="SUPFAM" id="SSF55083">
    <property type="entry name" value="6-hydroxymethyl-7,8-dihydropterin pyrophosphokinase, HPPK"/>
    <property type="match status" value="1"/>
</dbReference>
<evidence type="ECO:0000256" key="2">
    <source>
        <dbReference type="ARBA" id="ARBA00005051"/>
    </source>
</evidence>
<comment type="pathway">
    <text evidence="2">Cofactor biosynthesis; tetrahydrofolate biosynthesis; 2-amino-4-hydroxy-6-hydroxymethyl-7,8-dihydropteridine diphosphate from 7,8-dihydroneopterin triphosphate: step 4/4.</text>
</comment>
<evidence type="ECO:0000256" key="1">
    <source>
        <dbReference type="ARBA" id="ARBA00000198"/>
    </source>
</evidence>
<evidence type="ECO:0000256" key="4">
    <source>
        <dbReference type="ARBA" id="ARBA00022679"/>
    </source>
</evidence>
<keyword evidence="6 10" id="KW-0418">Kinase</keyword>
<feature type="domain" description="7,8-dihydro-6-hydroxymethylpterin-pyrophosphokinase" evidence="9">
    <location>
        <begin position="88"/>
        <end position="99"/>
    </location>
</feature>
<dbReference type="GO" id="GO:0005524">
    <property type="term" value="F:ATP binding"/>
    <property type="evidence" value="ECO:0007669"/>
    <property type="project" value="UniProtKB-KW"/>
</dbReference>
<dbReference type="InterPro" id="IPR000550">
    <property type="entry name" value="Hppk"/>
</dbReference>
<protein>
    <recommendedName>
        <fullName evidence="3">2-amino-4-hydroxy-6-hydroxymethyldihydropteridine diphosphokinase</fullName>
        <ecNumber evidence="3">2.7.6.3</ecNumber>
    </recommendedName>
</protein>
<keyword evidence="5" id="KW-0547">Nucleotide-binding</keyword>
<sequence>MTAVYLSLGSNLLDRYHLLKEALNRLSQLPETHLLAQSSIYETPAWGNTNQGDFLNMACYLETRLEPLEFLRYCQSIETDLGRIRHEKWGPRTIDIDILLFGHQHLDTEELQLPHPFMKERAFVLLPLLEINPELTSDGKSDFLKNYLRNLDKQGIKKYSQTDEKNFS</sequence>
<accession>A0A6L6G7Y4</accession>
<evidence type="ECO:0000256" key="8">
    <source>
        <dbReference type="ARBA" id="ARBA00022909"/>
    </source>
</evidence>
<evidence type="ECO:0000313" key="11">
    <source>
        <dbReference type="Proteomes" id="UP000483839"/>
    </source>
</evidence>
<evidence type="ECO:0000256" key="3">
    <source>
        <dbReference type="ARBA" id="ARBA00013253"/>
    </source>
</evidence>
<dbReference type="PANTHER" id="PTHR43071:SF1">
    <property type="entry name" value="2-AMINO-4-HYDROXY-6-HYDROXYMETHYLDIHYDROPTERIDINE PYROPHOSPHOKINASE"/>
    <property type="match status" value="1"/>
</dbReference>
<keyword evidence="4 10" id="KW-0808">Transferase</keyword>
<proteinExistence type="predicted"/>
<dbReference type="GO" id="GO:0046656">
    <property type="term" value="P:folic acid biosynthetic process"/>
    <property type="evidence" value="ECO:0007669"/>
    <property type="project" value="UniProtKB-KW"/>
</dbReference>
<evidence type="ECO:0000256" key="5">
    <source>
        <dbReference type="ARBA" id="ARBA00022741"/>
    </source>
</evidence>
<dbReference type="PANTHER" id="PTHR43071">
    <property type="entry name" value="2-AMINO-4-HYDROXY-6-HYDROXYMETHYLDIHYDROPTERIDINE PYROPHOSPHOKINASE"/>
    <property type="match status" value="1"/>
</dbReference>
<organism evidence="10 11">
    <name type="scientific">Streptococcus uberis</name>
    <dbReference type="NCBI Taxonomy" id="1349"/>
    <lineage>
        <taxon>Bacteria</taxon>
        <taxon>Bacillati</taxon>
        <taxon>Bacillota</taxon>
        <taxon>Bacilli</taxon>
        <taxon>Lactobacillales</taxon>
        <taxon>Streptococcaceae</taxon>
        <taxon>Streptococcus</taxon>
    </lineage>
</organism>
<dbReference type="UniPathway" id="UPA00077">
    <property type="reaction ID" value="UER00155"/>
</dbReference>
<dbReference type="EMBL" id="WLXI01000037">
    <property type="protein sequence ID" value="MTD01522.1"/>
    <property type="molecule type" value="Genomic_DNA"/>
</dbReference>
<dbReference type="PROSITE" id="PS00794">
    <property type="entry name" value="HPPK"/>
    <property type="match status" value="1"/>
</dbReference>
<dbReference type="GO" id="GO:0003848">
    <property type="term" value="F:2-amino-4-hydroxy-6-hydroxymethyldihydropteridine diphosphokinase activity"/>
    <property type="evidence" value="ECO:0007669"/>
    <property type="project" value="UniProtKB-EC"/>
</dbReference>
<dbReference type="AlphaFoldDB" id="A0A6L6G7Y4"/>
<dbReference type="GO" id="GO:0046654">
    <property type="term" value="P:tetrahydrofolate biosynthetic process"/>
    <property type="evidence" value="ECO:0007669"/>
    <property type="project" value="UniProtKB-UniPathway"/>
</dbReference>
<dbReference type="OMA" id="TLPHPKW"/>
<dbReference type="NCBIfam" id="TIGR01498">
    <property type="entry name" value="folK"/>
    <property type="match status" value="1"/>
</dbReference>
<dbReference type="CDD" id="cd00483">
    <property type="entry name" value="HPPK"/>
    <property type="match status" value="1"/>
</dbReference>
<gene>
    <name evidence="10" type="primary">folK</name>
    <name evidence="10" type="ORF">GKS16_04420</name>
</gene>
<evidence type="ECO:0000256" key="6">
    <source>
        <dbReference type="ARBA" id="ARBA00022777"/>
    </source>
</evidence>
<dbReference type="Pfam" id="PF01288">
    <property type="entry name" value="HPPK"/>
    <property type="match status" value="1"/>
</dbReference>
<comment type="catalytic activity">
    <reaction evidence="1">
        <text>6-hydroxymethyl-7,8-dihydropterin + ATP = (7,8-dihydropterin-6-yl)methyl diphosphate + AMP + H(+)</text>
        <dbReference type="Rhea" id="RHEA:11412"/>
        <dbReference type="ChEBI" id="CHEBI:15378"/>
        <dbReference type="ChEBI" id="CHEBI:30616"/>
        <dbReference type="ChEBI" id="CHEBI:44841"/>
        <dbReference type="ChEBI" id="CHEBI:72950"/>
        <dbReference type="ChEBI" id="CHEBI:456215"/>
        <dbReference type="EC" id="2.7.6.3"/>
    </reaction>
</comment>
<keyword evidence="8" id="KW-0289">Folate biosynthesis</keyword>
<evidence type="ECO:0000256" key="7">
    <source>
        <dbReference type="ARBA" id="ARBA00022840"/>
    </source>
</evidence>
<dbReference type="InterPro" id="IPR035907">
    <property type="entry name" value="Hppk_sf"/>
</dbReference>
<comment type="caution">
    <text evidence="10">The sequence shown here is derived from an EMBL/GenBank/DDBJ whole genome shotgun (WGS) entry which is preliminary data.</text>
</comment>
<dbReference type="Gene3D" id="3.30.70.560">
    <property type="entry name" value="7,8-Dihydro-6-hydroxymethylpterin-pyrophosphokinase HPPK"/>
    <property type="match status" value="1"/>
</dbReference>
<keyword evidence="7" id="KW-0067">ATP-binding</keyword>
<dbReference type="Proteomes" id="UP000483839">
    <property type="component" value="Unassembled WGS sequence"/>
</dbReference>
<name>A0A6L6G7Y4_STRUB</name>
<dbReference type="EC" id="2.7.6.3" evidence="3"/>
<reference evidence="10 11" key="1">
    <citation type="submission" date="2019-11" db="EMBL/GenBank/DDBJ databases">
        <title>Streptococcus uberis isolated from clinical mastitis cases on a southeastern Queensland dairy.</title>
        <authorList>
            <person name="Workentine M.L."/>
            <person name="Price R."/>
            <person name="Olchowy T."/>
        </authorList>
    </citation>
    <scope>NUCLEOTIDE SEQUENCE [LARGE SCALE GENOMIC DNA]</scope>
    <source>
        <strain evidence="10 11">OLC4459-A17</strain>
    </source>
</reference>
<evidence type="ECO:0000259" key="9">
    <source>
        <dbReference type="PROSITE" id="PS00794"/>
    </source>
</evidence>
<dbReference type="RefSeq" id="WP_012658324.1">
    <property type="nucleotide sequence ID" value="NZ_BAABQA010000003.1"/>
</dbReference>